<dbReference type="RefSeq" id="XP_008916828.1">
    <property type="nucleotide sequence ID" value="XM_008918580.1"/>
</dbReference>
<protein>
    <submittedName>
        <fullName evidence="2">Uncharacterized protein</fullName>
    </submittedName>
</protein>
<accession>W2PCD5</accession>
<reference evidence="3" key="1">
    <citation type="submission" date="2011-12" db="EMBL/GenBank/DDBJ databases">
        <authorList>
            <consortium name="The Broad Institute Genome Sequencing Platform"/>
            <person name="Russ C."/>
            <person name="Tyler B."/>
            <person name="Panabieres F."/>
            <person name="Shan W."/>
            <person name="Tripathy S."/>
            <person name="Grunwald N."/>
            <person name="Machado M."/>
            <person name="Young S.K."/>
            <person name="Zeng Q."/>
            <person name="Gargeya S."/>
            <person name="Fitzgerald M."/>
            <person name="Haas B."/>
            <person name="Abouelleil A."/>
            <person name="Alvarado L."/>
            <person name="Arachchi H.M."/>
            <person name="Berlin A."/>
            <person name="Chapman S.B."/>
            <person name="Gearin G."/>
            <person name="Goldberg J."/>
            <person name="Griggs A."/>
            <person name="Gujja S."/>
            <person name="Hansen M."/>
            <person name="Heiman D."/>
            <person name="Howarth C."/>
            <person name="Larimer J."/>
            <person name="Lui A."/>
            <person name="MacDonald P.J.P."/>
            <person name="McCowen C."/>
            <person name="Montmayeur A."/>
            <person name="Murphy C."/>
            <person name="Neiman D."/>
            <person name="Pearson M."/>
            <person name="Priest M."/>
            <person name="Roberts A."/>
            <person name="Saif S."/>
            <person name="Shea T."/>
            <person name="Sisk P."/>
            <person name="Stolte C."/>
            <person name="Sykes S."/>
            <person name="Wortman J."/>
            <person name="Nusbaum C."/>
            <person name="Birren B."/>
        </authorList>
    </citation>
    <scope>NUCLEOTIDE SEQUENCE [LARGE SCALE GENOMIC DNA]</scope>
    <source>
        <strain evidence="3">INRA-310</strain>
    </source>
</reference>
<name>W2PCD5_PHYN3</name>
<evidence type="ECO:0000313" key="3">
    <source>
        <dbReference type="Proteomes" id="UP000018817"/>
    </source>
</evidence>
<dbReference type="EMBL" id="KI669795">
    <property type="protein sequence ID" value="ETM97873.1"/>
    <property type="molecule type" value="Genomic_DNA"/>
</dbReference>
<dbReference type="GeneID" id="20188649"/>
<evidence type="ECO:0000313" key="2">
    <source>
        <dbReference type="EMBL" id="ETM97873.1"/>
    </source>
</evidence>
<proteinExistence type="predicted"/>
<feature type="region of interest" description="Disordered" evidence="1">
    <location>
        <begin position="1"/>
        <end position="33"/>
    </location>
</feature>
<sequence>MGRSRAVYQDCGPVPRSQTPTHAGDCGASVCDM</sequence>
<gene>
    <name evidence="2" type="ORF">PPTG_19967</name>
</gene>
<evidence type="ECO:0000256" key="1">
    <source>
        <dbReference type="SAM" id="MobiDB-lite"/>
    </source>
</evidence>
<organism evidence="2 3">
    <name type="scientific">Phytophthora nicotianae (strain INRA-310)</name>
    <name type="common">Phytophthora parasitica</name>
    <dbReference type="NCBI Taxonomy" id="761204"/>
    <lineage>
        <taxon>Eukaryota</taxon>
        <taxon>Sar</taxon>
        <taxon>Stramenopiles</taxon>
        <taxon>Oomycota</taxon>
        <taxon>Peronosporomycetes</taxon>
        <taxon>Peronosporales</taxon>
        <taxon>Peronosporaceae</taxon>
        <taxon>Phytophthora</taxon>
    </lineage>
</organism>
<reference evidence="2 3" key="2">
    <citation type="submission" date="2013-11" db="EMBL/GenBank/DDBJ databases">
        <title>The Genome Sequence of Phytophthora parasitica INRA-310.</title>
        <authorList>
            <consortium name="The Broad Institute Genomics Platform"/>
            <person name="Russ C."/>
            <person name="Tyler B."/>
            <person name="Panabieres F."/>
            <person name="Shan W."/>
            <person name="Tripathy S."/>
            <person name="Grunwald N."/>
            <person name="Machado M."/>
            <person name="Johnson C.S."/>
            <person name="Arredondo F."/>
            <person name="Hong C."/>
            <person name="Coffey M."/>
            <person name="Young S.K."/>
            <person name="Zeng Q."/>
            <person name="Gargeya S."/>
            <person name="Fitzgerald M."/>
            <person name="Abouelleil A."/>
            <person name="Alvarado L."/>
            <person name="Chapman S.B."/>
            <person name="Gainer-Dewar J."/>
            <person name="Goldberg J."/>
            <person name="Griggs A."/>
            <person name="Gujja S."/>
            <person name="Hansen M."/>
            <person name="Howarth C."/>
            <person name="Imamovic A."/>
            <person name="Ireland A."/>
            <person name="Larimer J."/>
            <person name="McCowan C."/>
            <person name="Murphy C."/>
            <person name="Pearson M."/>
            <person name="Poon T.W."/>
            <person name="Priest M."/>
            <person name="Roberts A."/>
            <person name="Saif S."/>
            <person name="Shea T."/>
            <person name="Sykes S."/>
            <person name="Wortman J."/>
            <person name="Nusbaum C."/>
            <person name="Birren B."/>
        </authorList>
    </citation>
    <scope>NUCLEOTIDE SEQUENCE [LARGE SCALE GENOMIC DNA]</scope>
    <source>
        <strain evidence="2 3">INRA-310</strain>
    </source>
</reference>
<dbReference type="AlphaFoldDB" id="W2PCD5"/>
<dbReference type="Proteomes" id="UP000018817">
    <property type="component" value="Unassembled WGS sequence"/>
</dbReference>
<dbReference type="VEuPathDB" id="FungiDB:PPTG_19967"/>